<keyword evidence="2" id="KW-1003">Cell membrane</keyword>
<dbReference type="RefSeq" id="WP_289825522.1">
    <property type="nucleotide sequence ID" value="NZ_JAUEIE010000007.1"/>
</dbReference>
<dbReference type="Pfam" id="PF13440">
    <property type="entry name" value="Polysacc_synt_3"/>
    <property type="match status" value="1"/>
</dbReference>
<dbReference type="Proteomes" id="UP001167831">
    <property type="component" value="Unassembled WGS sequence"/>
</dbReference>
<dbReference type="GO" id="GO:0005886">
    <property type="term" value="C:plasma membrane"/>
    <property type="evidence" value="ECO:0007669"/>
    <property type="project" value="UniProtKB-SubCell"/>
</dbReference>
<protein>
    <submittedName>
        <fullName evidence="8">Oligosaccharide flippase family protein</fullName>
    </submittedName>
</protein>
<dbReference type="AlphaFoldDB" id="A0AAW7JHT8"/>
<name>A0AAW7JHT8_9BACT</name>
<feature type="transmembrane region" description="Helical" evidence="6">
    <location>
        <begin position="344"/>
        <end position="365"/>
    </location>
</feature>
<feature type="transmembrane region" description="Helical" evidence="6">
    <location>
        <begin position="12"/>
        <end position="32"/>
    </location>
</feature>
<comment type="subcellular location">
    <subcellularLocation>
        <location evidence="1">Cell membrane</location>
        <topology evidence="1">Multi-pass membrane protein</topology>
    </subcellularLocation>
</comment>
<feature type="transmembrane region" description="Helical" evidence="6">
    <location>
        <begin position="38"/>
        <end position="59"/>
    </location>
</feature>
<keyword evidence="4 6" id="KW-1133">Transmembrane helix</keyword>
<keyword evidence="5 6" id="KW-0472">Membrane</keyword>
<feature type="transmembrane region" description="Helical" evidence="6">
    <location>
        <begin position="267"/>
        <end position="286"/>
    </location>
</feature>
<evidence type="ECO:0000256" key="3">
    <source>
        <dbReference type="ARBA" id="ARBA00022692"/>
    </source>
</evidence>
<dbReference type="EMBL" id="JAUEIF010000005">
    <property type="protein sequence ID" value="MDN0025314.1"/>
    <property type="molecule type" value="Genomic_DNA"/>
</dbReference>
<feature type="transmembrane region" description="Helical" evidence="6">
    <location>
        <begin position="223"/>
        <end position="247"/>
    </location>
</feature>
<reference evidence="8" key="2">
    <citation type="submission" date="2023-08" db="EMBL/GenBank/DDBJ databases">
        <title>Identification and characterization of horizontal gene transfer across gut microbiota members of farm animals based on homology search.</title>
        <authorList>
            <person name="Schwarzerova J."/>
            <person name="Nykrynova M."/>
            <person name="Jureckova K."/>
            <person name="Cejkova D."/>
            <person name="Rychlik I."/>
        </authorList>
    </citation>
    <scope>NUCLEOTIDE SEQUENCE</scope>
    <source>
        <strain evidence="8">ET15</strain>
        <strain evidence="7">ET37</strain>
    </source>
</reference>
<feature type="transmembrane region" description="Helical" evidence="6">
    <location>
        <begin position="307"/>
        <end position="332"/>
    </location>
</feature>
<proteinExistence type="predicted"/>
<feature type="transmembrane region" description="Helical" evidence="6">
    <location>
        <begin position="431"/>
        <end position="451"/>
    </location>
</feature>
<dbReference type="InterPro" id="IPR050833">
    <property type="entry name" value="Poly_Biosynth_Transport"/>
</dbReference>
<dbReference type="EMBL" id="JAUEIE010000007">
    <property type="protein sequence ID" value="MDN0022982.1"/>
    <property type="molecule type" value="Genomic_DNA"/>
</dbReference>
<evidence type="ECO:0000256" key="5">
    <source>
        <dbReference type="ARBA" id="ARBA00023136"/>
    </source>
</evidence>
<evidence type="ECO:0000313" key="10">
    <source>
        <dbReference type="Proteomes" id="UP001168478"/>
    </source>
</evidence>
<feature type="transmembrane region" description="Helical" evidence="6">
    <location>
        <begin position="156"/>
        <end position="179"/>
    </location>
</feature>
<keyword evidence="9" id="KW-1185">Reference proteome</keyword>
<reference evidence="8" key="1">
    <citation type="submission" date="2023-06" db="EMBL/GenBank/DDBJ databases">
        <authorList>
            <person name="Zeman M."/>
            <person name="Kubasova T."/>
            <person name="Jahodarova E."/>
            <person name="Nykrynova M."/>
            <person name="Rychlik I."/>
        </authorList>
    </citation>
    <scope>NUCLEOTIDE SEQUENCE</scope>
    <source>
        <strain evidence="8">ET15</strain>
        <strain evidence="7">ET37</strain>
    </source>
</reference>
<keyword evidence="3 6" id="KW-0812">Transmembrane</keyword>
<accession>A0AAW7JHT8</accession>
<evidence type="ECO:0000256" key="2">
    <source>
        <dbReference type="ARBA" id="ARBA00022475"/>
    </source>
</evidence>
<feature type="transmembrane region" description="Helical" evidence="6">
    <location>
        <begin position="400"/>
        <end position="419"/>
    </location>
</feature>
<evidence type="ECO:0000256" key="6">
    <source>
        <dbReference type="SAM" id="Phobius"/>
    </source>
</evidence>
<feature type="transmembrane region" description="Helical" evidence="6">
    <location>
        <begin position="457"/>
        <end position="476"/>
    </location>
</feature>
<dbReference type="PANTHER" id="PTHR30250:SF11">
    <property type="entry name" value="O-ANTIGEN TRANSPORTER-RELATED"/>
    <property type="match status" value="1"/>
</dbReference>
<comment type="caution">
    <text evidence="8">The sequence shown here is derived from an EMBL/GenBank/DDBJ whole genome shotgun (WGS) entry which is preliminary data.</text>
</comment>
<evidence type="ECO:0000256" key="4">
    <source>
        <dbReference type="ARBA" id="ARBA00022989"/>
    </source>
</evidence>
<feature type="transmembrane region" description="Helical" evidence="6">
    <location>
        <begin position="372"/>
        <end position="394"/>
    </location>
</feature>
<dbReference type="Proteomes" id="UP001168478">
    <property type="component" value="Unassembled WGS sequence"/>
</dbReference>
<feature type="transmembrane region" description="Helical" evidence="6">
    <location>
        <begin position="97"/>
        <end position="116"/>
    </location>
</feature>
<organism evidence="8 10">
    <name type="scientific">Leyella lascolaii</name>
    <dbReference type="NCBI Taxonomy" id="1776379"/>
    <lineage>
        <taxon>Bacteria</taxon>
        <taxon>Pseudomonadati</taxon>
        <taxon>Bacteroidota</taxon>
        <taxon>Bacteroidia</taxon>
        <taxon>Bacteroidales</taxon>
        <taxon>Prevotellaceae</taxon>
        <taxon>Leyella</taxon>
    </lineage>
</organism>
<dbReference type="PANTHER" id="PTHR30250">
    <property type="entry name" value="PST FAMILY PREDICTED COLANIC ACID TRANSPORTER"/>
    <property type="match status" value="1"/>
</dbReference>
<evidence type="ECO:0000313" key="7">
    <source>
        <dbReference type="EMBL" id="MDN0022982.1"/>
    </source>
</evidence>
<evidence type="ECO:0000256" key="1">
    <source>
        <dbReference type="ARBA" id="ARBA00004651"/>
    </source>
</evidence>
<evidence type="ECO:0000313" key="9">
    <source>
        <dbReference type="Proteomes" id="UP001167831"/>
    </source>
</evidence>
<sequence length="494" mass="54563">MGRNSKNSYSHILKYTGLFGGIQFLNLLISIVRNKFVALILGPLGMGLISLFNSTINLVSNTTNLGISMSAVKNIAESYENRDAEHISGTISMIRSWSLITAVAGTLLCIIASPLLNAFTFTWGDHTLHFICLSPIVALMAVTGGETAILKGTGHLNALAGISIINVIIALLTSVPIYYLFGEAGIIPSLIIISLCQMLLTIHTSYRLFPLSISMRKDSLRQGFYMVKLGSAFVIAGIFGSGADFVIRSFLNTTSSLDTVGLYNAGYMMTMVYAGMVFTAMETDYFPRLSAVNQDVKKRNIIINRQIEVSLLLLSPMLVAFMVSLPLLLPLLYSNKFIPVTDMIRITIIAMYFRTIKLPIAYLTLARGNSKAYLFLEATYDVIVIILTVVGFTAFGLVGAGYAITLTCIIDVCIILLFTYYKYRYVISIPVIKYFLIQFPIGIASMLTMFIDNTAAYWIIGIILICTSTFISLKILQGKTSLWNKLMSKFKFYN</sequence>
<gene>
    <name evidence="7" type="ORF">QVN81_08125</name>
    <name evidence="8" type="ORF">QVN84_07260</name>
</gene>
<evidence type="ECO:0000313" key="8">
    <source>
        <dbReference type="EMBL" id="MDN0025314.1"/>
    </source>
</evidence>
<feature type="transmembrane region" description="Helical" evidence="6">
    <location>
        <begin position="128"/>
        <end position="149"/>
    </location>
</feature>